<evidence type="ECO:0000313" key="2">
    <source>
        <dbReference type="Proteomes" id="UP001172673"/>
    </source>
</evidence>
<protein>
    <submittedName>
        <fullName evidence="1">Uncharacterized protein</fullName>
    </submittedName>
</protein>
<keyword evidence="2" id="KW-1185">Reference proteome</keyword>
<proteinExistence type="predicted"/>
<evidence type="ECO:0000313" key="1">
    <source>
        <dbReference type="EMBL" id="KAJ9613538.1"/>
    </source>
</evidence>
<dbReference type="PANTHER" id="PTHR37540:SF5">
    <property type="entry name" value="TRANSCRIPTION FACTOR DOMAIN-CONTAINING PROTEIN"/>
    <property type="match status" value="1"/>
</dbReference>
<accession>A0AA38XHF2</accession>
<sequence length="482" mass="54128">MASADSNAVPLVIASVNEVSGDDWTGISDQKRRKQLQNRLNQRAYSSEASLNEKWFHRILTVPIMRNAVIIGTCMDIELLTGRRYSSTISKAVVELSREVRKLVSQLSIETYSDISSERQRSRPNNLTVSQRRVSAVAFAAPAYVDDDLIFAVMHLVKASTIGLLSDGVQLDIIAGTFGLFTPPMFLQRLQGLHLWGRSCPYQAQGKVPDAQATQHLVALEHLVSLKGGLRKIKAPGFAAALHQFDVIHCAKRLNPPKFELPERSVRLSKHVEWLRHSCPRRVGLCGLENTPRGLSLLESLEDLHILCCWITSVLDRENQHVSAGSQGVIFPSMPSTEDLTTLRTLIEHRLLSFVPDPDDRFELLAHTAAMIFMHGVVFPLPNRSPMQMLIQRLVDGFQDLQLHLRELEEQRFLLWVLMMGAMATSDAEAERLFFVERLAVLIGQVGISSWEDLKTVLSGYLWVDWGCDAGAKAVWRMMFQA</sequence>
<dbReference type="Proteomes" id="UP001172673">
    <property type="component" value="Unassembled WGS sequence"/>
</dbReference>
<dbReference type="PANTHER" id="PTHR37540">
    <property type="entry name" value="TRANSCRIPTION FACTOR (ACR-2), PUTATIVE-RELATED-RELATED"/>
    <property type="match status" value="1"/>
</dbReference>
<dbReference type="AlphaFoldDB" id="A0AA38XHF2"/>
<reference evidence="1" key="1">
    <citation type="submission" date="2022-10" db="EMBL/GenBank/DDBJ databases">
        <title>Culturing micro-colonial fungi from biological soil crusts in the Mojave desert and describing Neophaeococcomyces mojavensis, and introducing the new genera and species Taxawa tesnikishii.</title>
        <authorList>
            <person name="Kurbessoian T."/>
            <person name="Stajich J.E."/>
        </authorList>
    </citation>
    <scope>NUCLEOTIDE SEQUENCE</scope>
    <source>
        <strain evidence="1">TK_41</strain>
    </source>
</reference>
<gene>
    <name evidence="1" type="ORF">H2200_003480</name>
</gene>
<dbReference type="EMBL" id="JAPDRK010000004">
    <property type="protein sequence ID" value="KAJ9613538.1"/>
    <property type="molecule type" value="Genomic_DNA"/>
</dbReference>
<comment type="caution">
    <text evidence="1">The sequence shown here is derived from an EMBL/GenBank/DDBJ whole genome shotgun (WGS) entry which is preliminary data.</text>
</comment>
<organism evidence="1 2">
    <name type="scientific">Cladophialophora chaetospira</name>
    <dbReference type="NCBI Taxonomy" id="386627"/>
    <lineage>
        <taxon>Eukaryota</taxon>
        <taxon>Fungi</taxon>
        <taxon>Dikarya</taxon>
        <taxon>Ascomycota</taxon>
        <taxon>Pezizomycotina</taxon>
        <taxon>Eurotiomycetes</taxon>
        <taxon>Chaetothyriomycetidae</taxon>
        <taxon>Chaetothyriales</taxon>
        <taxon>Herpotrichiellaceae</taxon>
        <taxon>Cladophialophora</taxon>
    </lineage>
</organism>
<name>A0AA38XHF2_9EURO</name>